<sequence length="422" mass="47173">MTPPLILLQRISLLILLVFPTLSISWPGPVKKWGTRLSARKPSDNGGSEGPGHGEGPSPAPSEEFHSEPIQWVAILHLPAKQEASKDAHGTPFTPEERSQYFQEMVDVMKDIRAENTESKYWASGPSGAGEGDLWYFCPTTSTERLIQTHHAYGDLIASIRPLASLYPARKLKVVPQGFIRNRKRTLGLDNNDNIKPRDINITSPNPAHILGKRVVLGQLRAPRELRALGVSPWIWIQEGGWDKIQYNYDTRQGDATQPQVVVYVICKGVDINHPEFSDIDKREIKDWIWGAGTAVFGKIFGKTLGTARQAKPVVVVAADENGRTSRLHILDSLLKIHADISKRFKGRKIVISMSWILTFLSYPKSPGSKMDTFDYHLIESIRHILELLNQLGVTFVVPGGSVHWDDSIPSQPGLVHIYRRA</sequence>
<dbReference type="AlphaFoldDB" id="A0AAV9WTZ6"/>
<feature type="signal peptide" evidence="2">
    <location>
        <begin position="1"/>
        <end position="25"/>
    </location>
</feature>
<dbReference type="GO" id="GO:0006508">
    <property type="term" value="P:proteolysis"/>
    <property type="evidence" value="ECO:0007669"/>
    <property type="project" value="InterPro"/>
</dbReference>
<evidence type="ECO:0000313" key="3">
    <source>
        <dbReference type="EMBL" id="KAK6511756.1"/>
    </source>
</evidence>
<dbReference type="InterPro" id="IPR036852">
    <property type="entry name" value="Peptidase_S8/S53_dom_sf"/>
</dbReference>
<feature type="chain" id="PRO_5043911740" evidence="2">
    <location>
        <begin position="26"/>
        <end position="422"/>
    </location>
</feature>
<gene>
    <name evidence="3" type="ORF">TWF481_000662</name>
</gene>
<comment type="caution">
    <text evidence="3">The sequence shown here is derived from an EMBL/GenBank/DDBJ whole genome shotgun (WGS) entry which is preliminary data.</text>
</comment>
<dbReference type="GO" id="GO:0004252">
    <property type="term" value="F:serine-type endopeptidase activity"/>
    <property type="evidence" value="ECO:0007669"/>
    <property type="project" value="InterPro"/>
</dbReference>
<reference evidence="3 4" key="1">
    <citation type="submission" date="2023-08" db="EMBL/GenBank/DDBJ databases">
        <authorList>
            <person name="Palmer J.M."/>
        </authorList>
    </citation>
    <scope>NUCLEOTIDE SEQUENCE [LARGE SCALE GENOMIC DNA]</scope>
    <source>
        <strain evidence="3 4">TWF481</strain>
    </source>
</reference>
<organism evidence="3 4">
    <name type="scientific">Arthrobotrys musiformis</name>
    <dbReference type="NCBI Taxonomy" id="47236"/>
    <lineage>
        <taxon>Eukaryota</taxon>
        <taxon>Fungi</taxon>
        <taxon>Dikarya</taxon>
        <taxon>Ascomycota</taxon>
        <taxon>Pezizomycotina</taxon>
        <taxon>Orbiliomycetes</taxon>
        <taxon>Orbiliales</taxon>
        <taxon>Orbiliaceae</taxon>
        <taxon>Arthrobotrys</taxon>
    </lineage>
</organism>
<accession>A0AAV9WTZ6</accession>
<protein>
    <submittedName>
        <fullName evidence="3">Uncharacterized protein</fullName>
    </submittedName>
</protein>
<dbReference type="Gene3D" id="3.40.50.200">
    <property type="entry name" value="Peptidase S8/S53 domain"/>
    <property type="match status" value="1"/>
</dbReference>
<evidence type="ECO:0000256" key="1">
    <source>
        <dbReference type="SAM" id="MobiDB-lite"/>
    </source>
</evidence>
<dbReference type="EMBL" id="JAVHJL010000001">
    <property type="protein sequence ID" value="KAK6511756.1"/>
    <property type="molecule type" value="Genomic_DNA"/>
</dbReference>
<dbReference type="SUPFAM" id="SSF52743">
    <property type="entry name" value="Subtilisin-like"/>
    <property type="match status" value="1"/>
</dbReference>
<name>A0AAV9WTZ6_9PEZI</name>
<feature type="region of interest" description="Disordered" evidence="1">
    <location>
        <begin position="37"/>
        <end position="64"/>
    </location>
</feature>
<keyword evidence="4" id="KW-1185">Reference proteome</keyword>
<dbReference type="Proteomes" id="UP001370758">
    <property type="component" value="Unassembled WGS sequence"/>
</dbReference>
<evidence type="ECO:0000313" key="4">
    <source>
        <dbReference type="Proteomes" id="UP001370758"/>
    </source>
</evidence>
<evidence type="ECO:0000256" key="2">
    <source>
        <dbReference type="SAM" id="SignalP"/>
    </source>
</evidence>
<proteinExistence type="predicted"/>
<keyword evidence="2" id="KW-0732">Signal</keyword>